<evidence type="ECO:0000256" key="2">
    <source>
        <dbReference type="ARBA" id="ARBA00009810"/>
    </source>
</evidence>
<evidence type="ECO:0000256" key="14">
    <source>
        <dbReference type="PROSITE-ProRule" id="PRU01360"/>
    </source>
</evidence>
<evidence type="ECO:0000259" key="17">
    <source>
        <dbReference type="Pfam" id="PF00593"/>
    </source>
</evidence>
<reference evidence="19" key="1">
    <citation type="submission" date="2022-08" db="EMBL/GenBank/DDBJ databases">
        <title>Genomic Encyclopedia of Type Strains, Phase III (KMG-III): the genomes of soil and plant-associated and newly described type strains.</title>
        <authorList>
            <person name="Whitman W."/>
        </authorList>
    </citation>
    <scope>NUCLEOTIDE SEQUENCE</scope>
    <source>
        <strain evidence="19">HMT 1</strain>
    </source>
</reference>
<dbReference type="Pfam" id="PF00593">
    <property type="entry name" value="TonB_dep_Rec_b-barrel"/>
    <property type="match status" value="1"/>
</dbReference>
<organism evidence="19 20">
    <name type="scientific">Methylohalomonas lacus</name>
    <dbReference type="NCBI Taxonomy" id="398773"/>
    <lineage>
        <taxon>Bacteria</taxon>
        <taxon>Pseudomonadati</taxon>
        <taxon>Pseudomonadota</taxon>
        <taxon>Gammaproteobacteria</taxon>
        <taxon>Methylohalomonadales</taxon>
        <taxon>Methylohalomonadaceae</taxon>
        <taxon>Methylohalomonas</taxon>
    </lineage>
</organism>
<feature type="domain" description="TonB-dependent receptor-like beta-barrel" evidence="17">
    <location>
        <begin position="259"/>
        <end position="700"/>
    </location>
</feature>
<dbReference type="Pfam" id="PF07715">
    <property type="entry name" value="Plug"/>
    <property type="match status" value="1"/>
</dbReference>
<evidence type="ECO:0000256" key="16">
    <source>
        <dbReference type="SAM" id="SignalP"/>
    </source>
</evidence>
<sequence>MQLSGSNANAAVLISMLILAAGTGVSNAAEPQNRDAASGNDPAGVAELEAVQVEGRSESAWYPTDSYLATHNHSATKTDIPLIETPQSISVITQEQLEDRGADTLTKAVTYSPGIYVQNRASQNVIDSFSIDIRGFDATSSTFRDGTQIQAGLPYDSPIEVYGLERIEVLRGPASVLYGQGQPGGIINMVTKKPAREPLREMGVEYGTDDHKQFKADISDRLTANGDWRFRLTGLIQKADTHVDFINDDRIYFAPALSWEPTDNTKLTLLANYQKNETKYPWTAFPREGTKVPSEYGRIPDSRYIGEPGFDEYDAEEYSAGYIFEHSFADRWTFRQNFRYRDINYDVKDVFRDYSLGMGYVESDLRTLNRGRRIRHDEAYTVTLDNQLVSEWQHGRFEHTVLTGFDYKILDYERRDTGFNYDVSTLDLYAPVYGDDPFPGPLSFSETNTQAEQLGLYFQDHIKFGDHWALTVGGRQDWVESETTGEDKREQDELSLRGGLVYLFDNGFAPYVSYAESFTPQYDSFRFTGEQKKPITGKQYEAGLRYQPPGLGFSATAAVFEITRKNELVEDPVNPLRVSQIGETRSRGFEFELLADLTSNLQMIGSYTYQDVEVVEAGGSQATNGNQVTDRPKHLAKLWLDYTVPAGTLAGLGVGGGIRYTGTSYADAANTVKYPAATLVDASLRYDLGSARLQLNATNLFDEQKVYCSGVQPTSTCDYGLPRSVIASVTYRWQ</sequence>
<protein>
    <submittedName>
        <fullName evidence="19">Iron complex outermembrane receptor protein</fullName>
    </submittedName>
</protein>
<keyword evidence="11 14" id="KW-0472">Membrane</keyword>
<dbReference type="AlphaFoldDB" id="A0AAE3HJV5"/>
<dbReference type="CDD" id="cd01347">
    <property type="entry name" value="ligand_gated_channel"/>
    <property type="match status" value="1"/>
</dbReference>
<dbReference type="Gene3D" id="2.40.170.20">
    <property type="entry name" value="TonB-dependent receptor, beta-barrel domain"/>
    <property type="match status" value="1"/>
</dbReference>
<evidence type="ECO:0000256" key="5">
    <source>
        <dbReference type="ARBA" id="ARBA00022496"/>
    </source>
</evidence>
<evidence type="ECO:0000256" key="10">
    <source>
        <dbReference type="ARBA" id="ARBA00023077"/>
    </source>
</evidence>
<evidence type="ECO:0000313" key="20">
    <source>
        <dbReference type="Proteomes" id="UP001204445"/>
    </source>
</evidence>
<keyword evidence="13 14" id="KW-0998">Cell outer membrane</keyword>
<dbReference type="GO" id="GO:0015344">
    <property type="term" value="F:siderophore uptake transmembrane transporter activity"/>
    <property type="evidence" value="ECO:0007669"/>
    <property type="project" value="TreeGrafter"/>
</dbReference>
<evidence type="ECO:0000256" key="9">
    <source>
        <dbReference type="ARBA" id="ARBA00023065"/>
    </source>
</evidence>
<evidence type="ECO:0000256" key="1">
    <source>
        <dbReference type="ARBA" id="ARBA00004571"/>
    </source>
</evidence>
<dbReference type="InterPro" id="IPR039426">
    <property type="entry name" value="TonB-dep_rcpt-like"/>
</dbReference>
<feature type="chain" id="PRO_5042136178" evidence="16">
    <location>
        <begin position="29"/>
        <end position="734"/>
    </location>
</feature>
<dbReference type="InterPro" id="IPR010105">
    <property type="entry name" value="TonB_sidphr_rcpt"/>
</dbReference>
<dbReference type="InterPro" id="IPR012910">
    <property type="entry name" value="Plug_dom"/>
</dbReference>
<dbReference type="GO" id="GO:0009279">
    <property type="term" value="C:cell outer membrane"/>
    <property type="evidence" value="ECO:0007669"/>
    <property type="project" value="UniProtKB-SubCell"/>
</dbReference>
<keyword evidence="7 16" id="KW-0732">Signal</keyword>
<dbReference type="PANTHER" id="PTHR32552">
    <property type="entry name" value="FERRICHROME IRON RECEPTOR-RELATED"/>
    <property type="match status" value="1"/>
</dbReference>
<evidence type="ECO:0000259" key="18">
    <source>
        <dbReference type="Pfam" id="PF07715"/>
    </source>
</evidence>
<keyword evidence="4 14" id="KW-1134">Transmembrane beta strand</keyword>
<evidence type="ECO:0000256" key="3">
    <source>
        <dbReference type="ARBA" id="ARBA00022448"/>
    </source>
</evidence>
<dbReference type="PANTHER" id="PTHR32552:SF68">
    <property type="entry name" value="FERRICHROME OUTER MEMBRANE TRANSPORTER_PHAGE RECEPTOR"/>
    <property type="match status" value="1"/>
</dbReference>
<feature type="signal peptide" evidence="16">
    <location>
        <begin position="1"/>
        <end position="28"/>
    </location>
</feature>
<evidence type="ECO:0000256" key="11">
    <source>
        <dbReference type="ARBA" id="ARBA00023136"/>
    </source>
</evidence>
<evidence type="ECO:0000256" key="6">
    <source>
        <dbReference type="ARBA" id="ARBA00022692"/>
    </source>
</evidence>
<keyword evidence="8" id="KW-0408">Iron</keyword>
<keyword evidence="3 14" id="KW-0813">Transport</keyword>
<dbReference type="EMBL" id="JANUCT010000011">
    <property type="protein sequence ID" value="MCS3903709.1"/>
    <property type="molecule type" value="Genomic_DNA"/>
</dbReference>
<dbReference type="InterPro" id="IPR036942">
    <property type="entry name" value="Beta-barrel_TonB_sf"/>
</dbReference>
<accession>A0AAE3HJV5</accession>
<keyword evidence="12 19" id="KW-0675">Receptor</keyword>
<dbReference type="RefSeq" id="WP_259055656.1">
    <property type="nucleotide sequence ID" value="NZ_JANUCT010000011.1"/>
</dbReference>
<keyword evidence="5" id="KW-0410">Iron transport</keyword>
<keyword evidence="20" id="KW-1185">Reference proteome</keyword>
<dbReference type="Gene3D" id="2.170.130.10">
    <property type="entry name" value="TonB-dependent receptor, plug domain"/>
    <property type="match status" value="1"/>
</dbReference>
<keyword evidence="9" id="KW-0406">Ion transport</keyword>
<evidence type="ECO:0000256" key="13">
    <source>
        <dbReference type="ARBA" id="ARBA00023237"/>
    </source>
</evidence>
<dbReference type="InterPro" id="IPR000531">
    <property type="entry name" value="Beta-barrel_TonB"/>
</dbReference>
<dbReference type="FunFam" id="2.40.170.20:FF:000005">
    <property type="entry name" value="TonB-dependent siderophore receptor"/>
    <property type="match status" value="1"/>
</dbReference>
<keyword evidence="6 14" id="KW-0812">Transmembrane</keyword>
<gene>
    <name evidence="19" type="ORF">J2T55_001740</name>
</gene>
<comment type="subcellular location">
    <subcellularLocation>
        <location evidence="1 14">Cell outer membrane</location>
        <topology evidence="1 14">Multi-pass membrane protein</topology>
    </subcellularLocation>
</comment>
<dbReference type="Proteomes" id="UP001204445">
    <property type="component" value="Unassembled WGS sequence"/>
</dbReference>
<dbReference type="SUPFAM" id="SSF56935">
    <property type="entry name" value="Porins"/>
    <property type="match status" value="1"/>
</dbReference>
<comment type="caution">
    <text evidence="19">The sequence shown here is derived from an EMBL/GenBank/DDBJ whole genome shotgun (WGS) entry which is preliminary data.</text>
</comment>
<evidence type="ECO:0000256" key="7">
    <source>
        <dbReference type="ARBA" id="ARBA00022729"/>
    </source>
</evidence>
<evidence type="ECO:0000256" key="15">
    <source>
        <dbReference type="RuleBase" id="RU003357"/>
    </source>
</evidence>
<dbReference type="NCBIfam" id="TIGR01783">
    <property type="entry name" value="TonB-siderophor"/>
    <property type="match status" value="1"/>
</dbReference>
<dbReference type="FunFam" id="2.170.130.10:FF:000001">
    <property type="entry name" value="Catecholate siderophore TonB-dependent receptor"/>
    <property type="match status" value="1"/>
</dbReference>
<feature type="domain" description="TonB-dependent receptor plug" evidence="18">
    <location>
        <begin position="82"/>
        <end position="186"/>
    </location>
</feature>
<dbReference type="InterPro" id="IPR037066">
    <property type="entry name" value="Plug_dom_sf"/>
</dbReference>
<evidence type="ECO:0000256" key="4">
    <source>
        <dbReference type="ARBA" id="ARBA00022452"/>
    </source>
</evidence>
<comment type="similarity">
    <text evidence="2 14 15">Belongs to the TonB-dependent receptor family.</text>
</comment>
<dbReference type="GO" id="GO:0015891">
    <property type="term" value="P:siderophore transport"/>
    <property type="evidence" value="ECO:0007669"/>
    <property type="project" value="InterPro"/>
</dbReference>
<keyword evidence="10 15" id="KW-0798">TonB box</keyword>
<name>A0AAE3HJV5_9GAMM</name>
<dbReference type="GO" id="GO:0038023">
    <property type="term" value="F:signaling receptor activity"/>
    <property type="evidence" value="ECO:0007669"/>
    <property type="project" value="InterPro"/>
</dbReference>
<evidence type="ECO:0000256" key="8">
    <source>
        <dbReference type="ARBA" id="ARBA00023004"/>
    </source>
</evidence>
<evidence type="ECO:0000256" key="12">
    <source>
        <dbReference type="ARBA" id="ARBA00023170"/>
    </source>
</evidence>
<dbReference type="PROSITE" id="PS52016">
    <property type="entry name" value="TONB_DEPENDENT_REC_3"/>
    <property type="match status" value="1"/>
</dbReference>
<evidence type="ECO:0000313" key="19">
    <source>
        <dbReference type="EMBL" id="MCS3903709.1"/>
    </source>
</evidence>
<proteinExistence type="inferred from homology"/>